<dbReference type="GO" id="GO:0005524">
    <property type="term" value="F:ATP binding"/>
    <property type="evidence" value="ECO:0007669"/>
    <property type="project" value="UniProtKB-UniRule"/>
</dbReference>
<dbReference type="GO" id="GO:0003723">
    <property type="term" value="F:RNA binding"/>
    <property type="evidence" value="ECO:0007669"/>
    <property type="project" value="UniProtKB-UniRule"/>
</dbReference>
<evidence type="ECO:0000259" key="14">
    <source>
        <dbReference type="PROSITE" id="PS51856"/>
    </source>
</evidence>
<dbReference type="NCBIfam" id="TIGR00767">
    <property type="entry name" value="rho"/>
    <property type="match status" value="1"/>
</dbReference>
<proteinExistence type="inferred from homology"/>
<evidence type="ECO:0000313" key="16">
    <source>
        <dbReference type="Proteomes" id="UP000070533"/>
    </source>
</evidence>
<evidence type="ECO:0000256" key="8">
    <source>
        <dbReference type="ARBA" id="ARBA00023163"/>
    </source>
</evidence>
<dbReference type="SMART" id="SM00357">
    <property type="entry name" value="CSP"/>
    <property type="match status" value="1"/>
</dbReference>
<dbReference type="OrthoDB" id="9805197at2"/>
<evidence type="ECO:0000256" key="4">
    <source>
        <dbReference type="ARBA" id="ARBA00022806"/>
    </source>
</evidence>
<dbReference type="PANTHER" id="PTHR46425">
    <property type="entry name" value="TRANSCRIPTION TERMINATION FACTOR RHO"/>
    <property type="match status" value="1"/>
</dbReference>
<gene>
    <name evidence="9" type="primary">rho</name>
    <name evidence="15" type="ORF">HMPREF3226_00320</name>
</gene>
<evidence type="ECO:0000313" key="15">
    <source>
        <dbReference type="EMBL" id="KXA43874.1"/>
    </source>
</evidence>
<feature type="binding site" evidence="9">
    <location>
        <begin position="396"/>
        <end position="401"/>
    </location>
    <ligand>
        <name>ATP</name>
        <dbReference type="ChEBI" id="CHEBI:30616"/>
    </ligand>
</feature>
<evidence type="ECO:0000256" key="3">
    <source>
        <dbReference type="ARBA" id="ARBA00022801"/>
    </source>
</evidence>
<dbReference type="RefSeq" id="WP_060940075.1">
    <property type="nucleotide sequence ID" value="NZ_JAIHUT010000007.1"/>
</dbReference>
<keyword evidence="5 9" id="KW-0067">ATP-binding</keyword>
<evidence type="ECO:0000256" key="6">
    <source>
        <dbReference type="ARBA" id="ARBA00022884"/>
    </source>
</evidence>
<feature type="binding site" evidence="9">
    <location>
        <begin position="384"/>
        <end position="389"/>
    </location>
    <ligand>
        <name>ATP</name>
        <dbReference type="ChEBI" id="CHEBI:30616"/>
    </ligand>
</feature>
<evidence type="ECO:0000256" key="2">
    <source>
        <dbReference type="ARBA" id="ARBA00022741"/>
    </source>
</evidence>
<keyword evidence="16" id="KW-1185">Reference proteome</keyword>
<dbReference type="SUPFAM" id="SSF52540">
    <property type="entry name" value="P-loop containing nucleoside triphosphate hydrolases"/>
    <property type="match status" value="1"/>
</dbReference>
<reference evidence="16" key="1">
    <citation type="submission" date="2016-01" db="EMBL/GenBank/DDBJ databases">
        <authorList>
            <person name="Mitreva M."/>
            <person name="Pepin K.H."/>
            <person name="Mihindukulasuriya K.A."/>
            <person name="Fulton R."/>
            <person name="Fronick C."/>
            <person name="O'Laughlin M."/>
            <person name="Miner T."/>
            <person name="Herter B."/>
            <person name="Rosa B.A."/>
            <person name="Cordes M."/>
            <person name="Tomlinson C."/>
            <person name="Wollam A."/>
            <person name="Palsikar V.B."/>
            <person name="Mardis E.R."/>
            <person name="Wilson R.K."/>
        </authorList>
    </citation>
    <scope>NUCLEOTIDE SEQUENCE [LARGE SCALE GENOMIC DNA]</scope>
    <source>
        <strain evidence="16">MJR7716</strain>
    </source>
</reference>
<dbReference type="InterPro" id="IPR003593">
    <property type="entry name" value="AAA+_ATPase"/>
</dbReference>
<keyword evidence="2 9" id="KW-0547">Nucleotide-binding</keyword>
<evidence type="ECO:0000256" key="12">
    <source>
        <dbReference type="SAM" id="Coils"/>
    </source>
</evidence>
<comment type="similarity">
    <text evidence="9 11">Belongs to the Rho family.</text>
</comment>
<evidence type="ECO:0000256" key="1">
    <source>
        <dbReference type="ARBA" id="ARBA00022472"/>
    </source>
</evidence>
<dbReference type="InterPro" id="IPR011129">
    <property type="entry name" value="CSD"/>
</dbReference>
<dbReference type="GO" id="GO:0008186">
    <property type="term" value="F:ATP-dependent activity, acting on RNA"/>
    <property type="evidence" value="ECO:0007669"/>
    <property type="project" value="UniProtKB-UniRule"/>
</dbReference>
<dbReference type="NCBIfam" id="NF006886">
    <property type="entry name" value="PRK09376.1"/>
    <property type="match status" value="1"/>
</dbReference>
<comment type="function">
    <text evidence="9">Facilitates transcription termination by a mechanism that involves Rho binding to the nascent RNA, activation of Rho's RNA-dependent ATPase activity, and release of the mRNA from the DNA template.</text>
</comment>
<dbReference type="Gene3D" id="2.40.50.140">
    <property type="entry name" value="Nucleic acid-binding proteins"/>
    <property type="match status" value="1"/>
</dbReference>
<dbReference type="InterPro" id="IPR041703">
    <property type="entry name" value="Rho_factor_ATP-bd"/>
</dbReference>
<evidence type="ECO:0000256" key="11">
    <source>
        <dbReference type="PROSITE-ProRule" id="PRU01203"/>
    </source>
</evidence>
<keyword evidence="1 9" id="KW-0806">Transcription termination</keyword>
<dbReference type="SMART" id="SM00382">
    <property type="entry name" value="AAA"/>
    <property type="match status" value="1"/>
</dbReference>
<dbReference type="EMBL" id="LRQG01000013">
    <property type="protein sequence ID" value="KXA43874.1"/>
    <property type="molecule type" value="Genomic_DNA"/>
</dbReference>
<dbReference type="AlphaFoldDB" id="A0A133QLY4"/>
<evidence type="ECO:0000256" key="10">
    <source>
        <dbReference type="NCBIfam" id="TIGR00767"/>
    </source>
</evidence>
<dbReference type="GO" id="GO:0006353">
    <property type="term" value="P:DNA-templated transcription termination"/>
    <property type="evidence" value="ECO:0007669"/>
    <property type="project" value="UniProtKB-UniRule"/>
</dbReference>
<dbReference type="eggNOG" id="COG1158">
    <property type="taxonomic scope" value="Bacteria"/>
</dbReference>
<dbReference type="STRING" id="28128.HMPREF3226_00320"/>
<feature type="region of interest" description="Disordered" evidence="13">
    <location>
        <begin position="48"/>
        <end position="169"/>
    </location>
</feature>
<dbReference type="InterPro" id="IPR027417">
    <property type="entry name" value="P-loop_NTPase"/>
</dbReference>
<evidence type="ECO:0000256" key="13">
    <source>
        <dbReference type="SAM" id="MobiDB-lite"/>
    </source>
</evidence>
<dbReference type="EC" id="3.6.4.-" evidence="9 10"/>
<dbReference type="Pfam" id="PF07497">
    <property type="entry name" value="Rho_RNA_bind"/>
    <property type="match status" value="1"/>
</dbReference>
<dbReference type="GO" id="GO:0004386">
    <property type="term" value="F:helicase activity"/>
    <property type="evidence" value="ECO:0007669"/>
    <property type="project" value="UniProtKB-UniRule"/>
</dbReference>
<keyword evidence="4 9" id="KW-0347">Helicase</keyword>
<comment type="caution">
    <text evidence="9">Lacks conserved residue(s) required for the propagation of feature annotation.</text>
</comment>
<feature type="binding site" evidence="9">
    <location>
        <position position="427"/>
    </location>
    <ligand>
        <name>ATP</name>
        <dbReference type="ChEBI" id="CHEBI:30616"/>
    </ligand>
</feature>
<dbReference type="InterPro" id="IPR012340">
    <property type="entry name" value="NA-bd_OB-fold"/>
</dbReference>
<keyword evidence="6 9" id="KW-0694">RNA-binding</keyword>
<dbReference type="SUPFAM" id="SSF50249">
    <property type="entry name" value="Nucleic acid-binding proteins"/>
    <property type="match status" value="1"/>
</dbReference>
<feature type="compositionally biased region" description="Basic and acidic residues" evidence="13">
    <location>
        <begin position="64"/>
        <end position="86"/>
    </location>
</feature>
<dbReference type="CDD" id="cd01128">
    <property type="entry name" value="rho_factor_C"/>
    <property type="match status" value="1"/>
</dbReference>
<evidence type="ECO:0000256" key="5">
    <source>
        <dbReference type="ARBA" id="ARBA00022840"/>
    </source>
</evidence>
<keyword evidence="7 9" id="KW-0805">Transcription regulation</keyword>
<dbReference type="GO" id="GO:0016787">
    <property type="term" value="F:hydrolase activity"/>
    <property type="evidence" value="ECO:0007669"/>
    <property type="project" value="UniProtKB-KW"/>
</dbReference>
<dbReference type="InterPro" id="IPR011113">
    <property type="entry name" value="Rho_RNA-bd"/>
</dbReference>
<accession>A0A133QLY4</accession>
<keyword evidence="8 9" id="KW-0804">Transcription</keyword>
<dbReference type="PANTHER" id="PTHR46425:SF1">
    <property type="entry name" value="TRANSCRIPTION TERMINATION FACTOR RHO"/>
    <property type="match status" value="1"/>
</dbReference>
<dbReference type="GO" id="GO:0005829">
    <property type="term" value="C:cytosol"/>
    <property type="evidence" value="ECO:0007669"/>
    <property type="project" value="UniProtKB-ARBA"/>
</dbReference>
<keyword evidence="12" id="KW-0175">Coiled coil</keyword>
<keyword evidence="3 9" id="KW-0378">Hydrolase</keyword>
<dbReference type="PROSITE" id="PS51856">
    <property type="entry name" value="RHO_RNA_BD"/>
    <property type="match status" value="1"/>
</dbReference>
<dbReference type="InterPro" id="IPR004665">
    <property type="entry name" value="Term_rho"/>
</dbReference>
<dbReference type="PATRIC" id="fig|28128.5.peg.320"/>
<protein>
    <recommendedName>
        <fullName evidence="9 10">Transcription termination factor Rho</fullName>
        <ecNumber evidence="9 10">3.6.4.-</ecNumber>
    </recommendedName>
    <alternativeName>
        <fullName evidence="9">ATP-dependent helicase Rho</fullName>
    </alternativeName>
</protein>
<evidence type="ECO:0000256" key="9">
    <source>
        <dbReference type="HAMAP-Rule" id="MF_01884"/>
    </source>
</evidence>
<dbReference type="InterPro" id="IPR000194">
    <property type="entry name" value="ATPase_F1/V1/A1_a/bsu_nucl-bd"/>
</dbReference>
<feature type="coiled-coil region" evidence="12">
    <location>
        <begin position="5"/>
        <end position="32"/>
    </location>
</feature>
<feature type="compositionally biased region" description="Basic and acidic residues" evidence="13">
    <location>
        <begin position="100"/>
        <end position="155"/>
    </location>
</feature>
<organism evidence="15 16">
    <name type="scientific">Prevotella corporis</name>
    <dbReference type="NCBI Taxonomy" id="28128"/>
    <lineage>
        <taxon>Bacteria</taxon>
        <taxon>Pseudomonadati</taxon>
        <taxon>Bacteroidota</taxon>
        <taxon>Bacteroidia</taxon>
        <taxon>Bacteroidales</taxon>
        <taxon>Prevotellaceae</taxon>
        <taxon>Prevotella</taxon>
    </lineage>
</organism>
<feature type="domain" description="Rho RNA-BD" evidence="14">
    <location>
        <begin position="264"/>
        <end position="339"/>
    </location>
</feature>
<comment type="subunit">
    <text evidence="9">Homohexamer. The homohexamer assembles into an open ring structure.</text>
</comment>
<dbReference type="Gene3D" id="3.40.50.300">
    <property type="entry name" value="P-loop containing nucleotide triphosphate hydrolases"/>
    <property type="match status" value="1"/>
</dbReference>
<dbReference type="Pfam" id="PF00006">
    <property type="entry name" value="ATP-synt_ab"/>
    <property type="match status" value="1"/>
</dbReference>
<dbReference type="CDD" id="cd04459">
    <property type="entry name" value="Rho_CSD"/>
    <property type="match status" value="1"/>
</dbReference>
<evidence type="ECO:0000256" key="7">
    <source>
        <dbReference type="ARBA" id="ARBA00023015"/>
    </source>
</evidence>
<comment type="caution">
    <text evidence="15">The sequence shown here is derived from an EMBL/GenBank/DDBJ whole genome shotgun (WGS) entry which is preliminary data.</text>
</comment>
<dbReference type="HAMAP" id="MF_01884">
    <property type="entry name" value="Rho"/>
    <property type="match status" value="1"/>
</dbReference>
<dbReference type="Proteomes" id="UP000070533">
    <property type="component" value="Unassembled WGS sequence"/>
</dbReference>
<name>A0A133QLY4_9BACT</name>
<sequence>MLSKEELLNKDISELENIANELGAEYKKSDDKESIIYAILDRQALDAGATHPLGTTKRKRTRIARKETDRVYSVRGKEGENFDVQKNKPTGTTQPALFKDMPEKQPAKETTDEPKKAETAAKKTETAAKKAEKVAKKPETPSEEEKKKETKKDDIIPEAEFAQSNAPVEQTENSELIAQLQAKVSAHNEQNKEEANVPAIDGVWEGDPGDGTDFITVVDIPIEDQGAVPSYDMFDRPTGPAAQNQPTFYQESQPETAKFDFADIVTANGVLEVMPDGYGFLRSSDYNYLSSPDDVYVAASQVKLFGLKTGDVVECHVRPPHEGEKYFPLTSIDKINGRMPAEVRDRVAFEHLTPLFPEEKFTLCGDPKTTNLSTRIVDLFSPIGKGQRALIVAQPKTGKTILMKDIANAIAANNPEAYLMMLLIDERPEEVTDMARTVNAEVIASTFDEPAERHVKIAGIVLEKAKRMVECGHDVVIFLDSITRLARAYNTVAPASGKVLTGGVDANALQKPKRFFGAARNIEGGGSLTIIATALIDTGSKMDEVIFEEFKGTGNMELQLDRSLSNKRIFPSVNLVASSTRRDDLLQDKTTLDRMWILRKYIADMNSMEAMNSIHDRMLHTKDNDEFLLSMNG</sequence>